<reference evidence="2" key="2">
    <citation type="submission" date="2022-06" db="UniProtKB">
        <authorList>
            <consortium name="EnsemblMetazoa"/>
        </authorList>
    </citation>
    <scope>IDENTIFICATION</scope>
    <source>
        <strain evidence="2">DF5081</strain>
    </source>
</reference>
<feature type="compositionally biased region" description="Low complexity" evidence="1">
    <location>
        <begin position="20"/>
        <end position="30"/>
    </location>
</feature>
<evidence type="ECO:0000256" key="1">
    <source>
        <dbReference type="SAM" id="MobiDB-lite"/>
    </source>
</evidence>
<proteinExistence type="predicted"/>
<evidence type="ECO:0000313" key="3">
    <source>
        <dbReference type="Proteomes" id="UP000005237"/>
    </source>
</evidence>
<dbReference type="AlphaFoldDB" id="A0A8R1J251"/>
<feature type="region of interest" description="Disordered" evidence="1">
    <location>
        <begin position="1"/>
        <end position="67"/>
    </location>
</feature>
<evidence type="ECO:0000313" key="2">
    <source>
        <dbReference type="EnsemblMetazoa" id="CJA43120.1"/>
    </source>
</evidence>
<dbReference type="Proteomes" id="UP000005237">
    <property type="component" value="Unassembled WGS sequence"/>
</dbReference>
<name>A0A8R1J251_CAEJA</name>
<accession>A0A8R1J251</accession>
<dbReference type="EnsemblMetazoa" id="CJA43120.1">
    <property type="protein sequence ID" value="CJA43120.1"/>
    <property type="gene ID" value="WBGene00218968"/>
</dbReference>
<organism evidence="2 3">
    <name type="scientific">Caenorhabditis japonica</name>
    <dbReference type="NCBI Taxonomy" id="281687"/>
    <lineage>
        <taxon>Eukaryota</taxon>
        <taxon>Metazoa</taxon>
        <taxon>Ecdysozoa</taxon>
        <taxon>Nematoda</taxon>
        <taxon>Chromadorea</taxon>
        <taxon>Rhabditida</taxon>
        <taxon>Rhabditina</taxon>
        <taxon>Rhabditomorpha</taxon>
        <taxon>Rhabditoidea</taxon>
        <taxon>Rhabditidae</taxon>
        <taxon>Peloderinae</taxon>
        <taxon>Caenorhabditis</taxon>
    </lineage>
</organism>
<reference evidence="3" key="1">
    <citation type="submission" date="2010-08" db="EMBL/GenBank/DDBJ databases">
        <authorList>
            <consortium name="Caenorhabditis japonica Sequencing Consortium"/>
            <person name="Wilson R.K."/>
        </authorList>
    </citation>
    <scope>NUCLEOTIDE SEQUENCE [LARGE SCALE GENOMIC DNA]</scope>
    <source>
        <strain evidence="3">DF5081</strain>
    </source>
</reference>
<protein>
    <submittedName>
        <fullName evidence="2">Uncharacterized protein</fullName>
    </submittedName>
</protein>
<sequence length="231" mass="26160">MGNRSSSHYPPPPHWMHQRSSYSTTTSPYPESKQRPIGPGAFAENYYPPAPPRHLQQQQQQHQTKAQMRRSMISLNATDSGYMGGPDSERVRHSHGSRMSLNQLEFDQPVMMPPPQPRILIPHDAKTLKKLEKMEKKHQKLMKKLGARGIPIIAPPPPPMHHPMYTRAMSFDDLHSKIIAEWRLISCKAGDSPVEKKDASTCKVSLLETENDANPRAAPFDPCFEVSTVRI</sequence>
<keyword evidence="3" id="KW-1185">Reference proteome</keyword>